<evidence type="ECO:0000256" key="1">
    <source>
        <dbReference type="SAM" id="Phobius"/>
    </source>
</evidence>
<evidence type="ECO:0000313" key="2">
    <source>
        <dbReference type="EMBL" id="PHL20717.1"/>
    </source>
</evidence>
<feature type="transmembrane region" description="Helical" evidence="1">
    <location>
        <begin position="341"/>
        <end position="361"/>
    </location>
</feature>
<feature type="transmembrane region" description="Helical" evidence="1">
    <location>
        <begin position="381"/>
        <end position="409"/>
    </location>
</feature>
<feature type="transmembrane region" description="Helical" evidence="1">
    <location>
        <begin position="495"/>
        <end position="512"/>
    </location>
</feature>
<dbReference type="RefSeq" id="WP_038809773.1">
    <property type="nucleotide sequence ID" value="NZ_CAKMCF010000038.1"/>
</dbReference>
<accession>A0A2G0E8B0</accession>
<keyword evidence="1" id="KW-0472">Membrane</keyword>
<gene>
    <name evidence="2" type="ORF">CQR37_12595</name>
</gene>
<name>A0A2G0E8B0_ENTFC</name>
<feature type="transmembrane region" description="Helical" evidence="1">
    <location>
        <begin position="104"/>
        <end position="123"/>
    </location>
</feature>
<dbReference type="Proteomes" id="UP000224303">
    <property type="component" value="Unassembled WGS sequence"/>
</dbReference>
<keyword evidence="1" id="KW-0812">Transmembrane</keyword>
<organism evidence="2 3">
    <name type="scientific">Enterococcus faecium</name>
    <name type="common">Streptococcus faecium</name>
    <dbReference type="NCBI Taxonomy" id="1352"/>
    <lineage>
        <taxon>Bacteria</taxon>
        <taxon>Bacillati</taxon>
        <taxon>Bacillota</taxon>
        <taxon>Bacilli</taxon>
        <taxon>Lactobacillales</taxon>
        <taxon>Enterococcaceae</taxon>
        <taxon>Enterococcus</taxon>
    </lineage>
</organism>
<dbReference type="EMBL" id="PCGC01000041">
    <property type="protein sequence ID" value="PHL20717.1"/>
    <property type="molecule type" value="Genomic_DNA"/>
</dbReference>
<feature type="transmembrane region" description="Helical" evidence="1">
    <location>
        <begin position="53"/>
        <end position="84"/>
    </location>
</feature>
<evidence type="ECO:0000313" key="3">
    <source>
        <dbReference type="Proteomes" id="UP000224303"/>
    </source>
</evidence>
<keyword evidence="1" id="KW-1133">Transmembrane helix</keyword>
<feature type="transmembrane region" description="Helical" evidence="1">
    <location>
        <begin position="430"/>
        <end position="448"/>
    </location>
</feature>
<feature type="transmembrane region" description="Helical" evidence="1">
    <location>
        <begin position="239"/>
        <end position="260"/>
    </location>
</feature>
<feature type="transmembrane region" description="Helical" evidence="1">
    <location>
        <begin position="154"/>
        <end position="174"/>
    </location>
</feature>
<feature type="transmembrane region" description="Helical" evidence="1">
    <location>
        <begin position="460"/>
        <end position="483"/>
    </location>
</feature>
<proteinExistence type="predicted"/>
<feature type="transmembrane region" description="Helical" evidence="1">
    <location>
        <begin position="180"/>
        <end position="202"/>
    </location>
</feature>
<dbReference type="AlphaFoldDB" id="A0A2G0E8B0"/>
<feature type="transmembrane region" description="Helical" evidence="1">
    <location>
        <begin position="214"/>
        <end position="233"/>
    </location>
</feature>
<reference evidence="2 3" key="1">
    <citation type="submission" date="2017-10" db="EMBL/GenBank/DDBJ databases">
        <title>Draft genomes of the Enterococcus faecium isolated from human feces before and after Helicobacter pylori eradication therapy.</title>
        <authorList>
            <person name="Prianichniikov N.A."/>
            <person name="Glushchenko O.E."/>
            <person name="Malakhova M.V."/>
        </authorList>
    </citation>
    <scope>NUCLEOTIDE SEQUENCE [LARGE SCALE GENOMIC DNA]</scope>
    <source>
        <strain evidence="2 3">Hp_5-7</strain>
    </source>
</reference>
<sequence>MKVLASFFKEDWHYFKYNLSKTLNGIFYFLCRIPGVKKVINERIYAAYELKSLLSILLTILSILYSFLIKIFVFVIVILTQVSLITFFKGDKFSDVFSKIDQPMMQQGAFLWLLLVVVIWGFYNHFSVITTQKLIDFYTAFSLSRNQFILGQKFVGIIKNAIFYFFAGLFYGYVANNMTLVLFIPLSYLAGNFLLFNFCQRIYMLNYSTVRRRWLGAIATGFFLVIIGSLYYLDLVAPLTRIFTNWMLLPVWVILILVGYKSAWNYPKQNEFIRKTIVQSLSFYEAIKSTKQENDQYIGQGLKMQKQLQVTKDNQIDRLEGNEYLNALLFSRYRQVFNKKIRALLVGFSIVVVGLTSLRIAGVSNYINEVDTLQLLPLLFLLMYFLSFGKQIVQMLFVNCDSSMLYYSFYRERSTILKGFTYRLRQIFKYNSLIILEIFLLFVLLQVLNNFYLSWQFFGTLLLLLLALGLLFSFHELFIYYLLQPFTVDMSVKSPLYKVITWVFYYFAYMNTQVRATGFLYVIFISIISILYVAIGLVVIYKMAPKTFKIKE</sequence>
<feature type="transmembrane region" description="Helical" evidence="1">
    <location>
        <begin position="518"/>
        <end position="541"/>
    </location>
</feature>
<comment type="caution">
    <text evidence="2">The sequence shown here is derived from an EMBL/GenBank/DDBJ whole genome shotgun (WGS) entry which is preliminary data.</text>
</comment>
<protein>
    <submittedName>
        <fullName evidence="2">Uncharacterized protein</fullName>
    </submittedName>
</protein>